<accession>A0A0C3HR84</accession>
<reference evidence="2 3" key="1">
    <citation type="submission" date="2014-04" db="EMBL/GenBank/DDBJ databases">
        <authorList>
            <consortium name="DOE Joint Genome Institute"/>
            <person name="Kuo A."/>
            <person name="Martino E."/>
            <person name="Perotto S."/>
            <person name="Kohler A."/>
            <person name="Nagy L.G."/>
            <person name="Floudas D."/>
            <person name="Copeland A."/>
            <person name="Barry K.W."/>
            <person name="Cichocki N."/>
            <person name="Veneault-Fourrey C."/>
            <person name="LaButti K."/>
            <person name="Lindquist E.A."/>
            <person name="Lipzen A."/>
            <person name="Lundell T."/>
            <person name="Morin E."/>
            <person name="Murat C."/>
            <person name="Sun H."/>
            <person name="Tunlid A."/>
            <person name="Henrissat B."/>
            <person name="Grigoriev I.V."/>
            <person name="Hibbett D.S."/>
            <person name="Martin F."/>
            <person name="Nordberg H.P."/>
            <person name="Cantor M.N."/>
            <person name="Hua S.X."/>
        </authorList>
    </citation>
    <scope>NUCLEOTIDE SEQUENCE [LARGE SCALE GENOMIC DNA]</scope>
    <source>
        <strain evidence="2 3">Zn</strain>
    </source>
</reference>
<evidence type="ECO:0000313" key="2">
    <source>
        <dbReference type="EMBL" id="KIN04777.1"/>
    </source>
</evidence>
<feature type="region of interest" description="Disordered" evidence="1">
    <location>
        <begin position="88"/>
        <end position="118"/>
    </location>
</feature>
<reference evidence="3" key="2">
    <citation type="submission" date="2015-01" db="EMBL/GenBank/DDBJ databases">
        <title>Evolutionary Origins and Diversification of the Mycorrhizal Mutualists.</title>
        <authorList>
            <consortium name="DOE Joint Genome Institute"/>
            <consortium name="Mycorrhizal Genomics Consortium"/>
            <person name="Kohler A."/>
            <person name="Kuo A."/>
            <person name="Nagy L.G."/>
            <person name="Floudas D."/>
            <person name="Copeland A."/>
            <person name="Barry K.W."/>
            <person name="Cichocki N."/>
            <person name="Veneault-Fourrey C."/>
            <person name="LaButti K."/>
            <person name="Lindquist E.A."/>
            <person name="Lipzen A."/>
            <person name="Lundell T."/>
            <person name="Morin E."/>
            <person name="Murat C."/>
            <person name="Riley R."/>
            <person name="Ohm R."/>
            <person name="Sun H."/>
            <person name="Tunlid A."/>
            <person name="Henrissat B."/>
            <person name="Grigoriev I.V."/>
            <person name="Hibbett D.S."/>
            <person name="Martin F."/>
        </authorList>
    </citation>
    <scope>NUCLEOTIDE SEQUENCE [LARGE SCALE GENOMIC DNA]</scope>
    <source>
        <strain evidence="3">Zn</strain>
    </source>
</reference>
<evidence type="ECO:0000313" key="3">
    <source>
        <dbReference type="Proteomes" id="UP000054321"/>
    </source>
</evidence>
<name>A0A0C3HR84_OIDMZ</name>
<protein>
    <submittedName>
        <fullName evidence="2">Uncharacterized protein</fullName>
    </submittedName>
</protein>
<evidence type="ECO:0000256" key="1">
    <source>
        <dbReference type="SAM" id="MobiDB-lite"/>
    </source>
</evidence>
<proteinExistence type="predicted"/>
<organism evidence="2 3">
    <name type="scientific">Oidiodendron maius (strain Zn)</name>
    <dbReference type="NCBI Taxonomy" id="913774"/>
    <lineage>
        <taxon>Eukaryota</taxon>
        <taxon>Fungi</taxon>
        <taxon>Dikarya</taxon>
        <taxon>Ascomycota</taxon>
        <taxon>Pezizomycotina</taxon>
        <taxon>Leotiomycetes</taxon>
        <taxon>Leotiomycetes incertae sedis</taxon>
        <taxon>Myxotrichaceae</taxon>
        <taxon>Oidiodendron</taxon>
    </lineage>
</organism>
<gene>
    <name evidence="2" type="ORF">OIDMADRAFT_50617</name>
</gene>
<dbReference type="EMBL" id="KN832872">
    <property type="protein sequence ID" value="KIN04777.1"/>
    <property type="molecule type" value="Genomic_DNA"/>
</dbReference>
<dbReference type="Proteomes" id="UP000054321">
    <property type="component" value="Unassembled WGS sequence"/>
</dbReference>
<dbReference type="HOGENOM" id="CLU_2073835_0_0_1"/>
<dbReference type="AlphaFoldDB" id="A0A0C3HR84"/>
<sequence length="118" mass="12715">MSSTRLPATTITTTTTDDDDNLEAFISVQAPASVSHRVWPPSINLSRRSPFTALLFFTTQTPTALPLCRIAPISHSLTLSISLPQTRRSSALPQTAPYRPTCTVASNPAGRGEPRPGR</sequence>
<dbReference type="InParanoid" id="A0A0C3HR84"/>
<keyword evidence="3" id="KW-1185">Reference proteome</keyword>